<keyword evidence="6 8" id="KW-0472">Membrane</keyword>
<dbReference type="InterPro" id="IPR003864">
    <property type="entry name" value="CSC1/OSCA1-like_7TM"/>
</dbReference>
<reference evidence="12 13" key="1">
    <citation type="journal article" date="2019" name="Nat. Ecol. Evol.">
        <title>Megaphylogeny resolves global patterns of mushroom evolution.</title>
        <authorList>
            <person name="Varga T."/>
            <person name="Krizsan K."/>
            <person name="Foldi C."/>
            <person name="Dima B."/>
            <person name="Sanchez-Garcia M."/>
            <person name="Sanchez-Ramirez S."/>
            <person name="Szollosi G.J."/>
            <person name="Szarkandi J.G."/>
            <person name="Papp V."/>
            <person name="Albert L."/>
            <person name="Andreopoulos W."/>
            <person name="Angelini C."/>
            <person name="Antonin V."/>
            <person name="Barry K.W."/>
            <person name="Bougher N.L."/>
            <person name="Buchanan P."/>
            <person name="Buyck B."/>
            <person name="Bense V."/>
            <person name="Catcheside P."/>
            <person name="Chovatia M."/>
            <person name="Cooper J."/>
            <person name="Damon W."/>
            <person name="Desjardin D."/>
            <person name="Finy P."/>
            <person name="Geml J."/>
            <person name="Haridas S."/>
            <person name="Hughes K."/>
            <person name="Justo A."/>
            <person name="Karasinski D."/>
            <person name="Kautmanova I."/>
            <person name="Kiss B."/>
            <person name="Kocsube S."/>
            <person name="Kotiranta H."/>
            <person name="LaButti K.M."/>
            <person name="Lechner B.E."/>
            <person name="Liimatainen K."/>
            <person name="Lipzen A."/>
            <person name="Lukacs Z."/>
            <person name="Mihaltcheva S."/>
            <person name="Morgado L.N."/>
            <person name="Niskanen T."/>
            <person name="Noordeloos M.E."/>
            <person name="Ohm R.A."/>
            <person name="Ortiz-Santana B."/>
            <person name="Ovrebo C."/>
            <person name="Racz N."/>
            <person name="Riley R."/>
            <person name="Savchenko A."/>
            <person name="Shiryaev A."/>
            <person name="Soop K."/>
            <person name="Spirin V."/>
            <person name="Szebenyi C."/>
            <person name="Tomsovsky M."/>
            <person name="Tulloss R.E."/>
            <person name="Uehling J."/>
            <person name="Grigoriev I.V."/>
            <person name="Vagvolgyi C."/>
            <person name="Papp T."/>
            <person name="Martin F.M."/>
            <person name="Miettinen O."/>
            <person name="Hibbett D.S."/>
            <person name="Nagy L.G."/>
        </authorList>
    </citation>
    <scope>NUCLEOTIDE SEQUENCE [LARGE SCALE GENOMIC DNA]</scope>
    <source>
        <strain evidence="12 13">FP101781</strain>
    </source>
</reference>
<dbReference type="STRING" id="71717.A0A4Y7U0V2"/>
<feature type="region of interest" description="Disordered" evidence="7">
    <location>
        <begin position="1190"/>
        <end position="1252"/>
    </location>
</feature>
<evidence type="ECO:0000259" key="11">
    <source>
        <dbReference type="Pfam" id="PF14703"/>
    </source>
</evidence>
<feature type="compositionally biased region" description="Basic and acidic residues" evidence="7">
    <location>
        <begin position="1000"/>
        <end position="1011"/>
    </location>
</feature>
<feature type="region of interest" description="Disordered" evidence="7">
    <location>
        <begin position="373"/>
        <end position="410"/>
    </location>
</feature>
<feature type="compositionally biased region" description="Basic and acidic residues" evidence="7">
    <location>
        <begin position="1027"/>
        <end position="1037"/>
    </location>
</feature>
<organism evidence="12 13">
    <name type="scientific">Coprinellus micaceus</name>
    <name type="common">Glistening ink-cap mushroom</name>
    <name type="synonym">Coprinus micaceus</name>
    <dbReference type="NCBI Taxonomy" id="71717"/>
    <lineage>
        <taxon>Eukaryota</taxon>
        <taxon>Fungi</taxon>
        <taxon>Dikarya</taxon>
        <taxon>Basidiomycota</taxon>
        <taxon>Agaricomycotina</taxon>
        <taxon>Agaricomycetes</taxon>
        <taxon>Agaricomycetidae</taxon>
        <taxon>Agaricales</taxon>
        <taxon>Agaricineae</taxon>
        <taxon>Psathyrellaceae</taxon>
        <taxon>Coprinellus</taxon>
    </lineage>
</organism>
<evidence type="ECO:0000256" key="3">
    <source>
        <dbReference type="ARBA" id="ARBA00022448"/>
    </source>
</evidence>
<comment type="caution">
    <text evidence="12">The sequence shown here is derived from an EMBL/GenBank/DDBJ whole genome shotgun (WGS) entry which is preliminary data.</text>
</comment>
<evidence type="ECO:0000259" key="10">
    <source>
        <dbReference type="Pfam" id="PF13967"/>
    </source>
</evidence>
<comment type="similarity">
    <text evidence="2">Belongs to the CSC1 (TC 1.A.17) family.</text>
</comment>
<feature type="compositionally biased region" description="Low complexity" evidence="7">
    <location>
        <begin position="453"/>
        <end position="464"/>
    </location>
</feature>
<evidence type="ECO:0000256" key="1">
    <source>
        <dbReference type="ARBA" id="ARBA00004141"/>
    </source>
</evidence>
<feature type="transmembrane region" description="Helical" evidence="8">
    <location>
        <begin position="868"/>
        <end position="888"/>
    </location>
</feature>
<keyword evidence="3" id="KW-0813">Transport</keyword>
<feature type="compositionally biased region" description="Low complexity" evidence="7">
    <location>
        <begin position="1264"/>
        <end position="1273"/>
    </location>
</feature>
<evidence type="ECO:0000256" key="7">
    <source>
        <dbReference type="SAM" id="MobiDB-lite"/>
    </source>
</evidence>
<feature type="compositionally biased region" description="Basic and acidic residues" evidence="7">
    <location>
        <begin position="298"/>
        <end position="316"/>
    </location>
</feature>
<feature type="transmembrane region" description="Helical" evidence="8">
    <location>
        <begin position="804"/>
        <end position="823"/>
    </location>
</feature>
<dbReference type="GO" id="GO:0005227">
    <property type="term" value="F:calcium-activated cation channel activity"/>
    <property type="evidence" value="ECO:0007669"/>
    <property type="project" value="InterPro"/>
</dbReference>
<dbReference type="Proteomes" id="UP000298030">
    <property type="component" value="Unassembled WGS sequence"/>
</dbReference>
<dbReference type="PANTHER" id="PTHR13018:SF139">
    <property type="entry name" value="PHOSPHATE METABOLISM PROTEIN 7"/>
    <property type="match status" value="1"/>
</dbReference>
<dbReference type="PANTHER" id="PTHR13018">
    <property type="entry name" value="PROBABLE MEMBRANE PROTEIN DUF221-RELATED"/>
    <property type="match status" value="1"/>
</dbReference>
<evidence type="ECO:0000256" key="2">
    <source>
        <dbReference type="ARBA" id="ARBA00007779"/>
    </source>
</evidence>
<name>A0A4Y7U0V2_COPMI</name>
<feature type="region of interest" description="Disordered" evidence="7">
    <location>
        <begin position="992"/>
        <end position="1073"/>
    </location>
</feature>
<evidence type="ECO:0000256" key="6">
    <source>
        <dbReference type="ARBA" id="ARBA00023136"/>
    </source>
</evidence>
<feature type="domain" description="CSC1/OSCA1-like cytosolic" evidence="11">
    <location>
        <begin position="480"/>
        <end position="587"/>
    </location>
</feature>
<feature type="domain" description="CSC1/OSCA1-like 7TM region" evidence="9">
    <location>
        <begin position="602"/>
        <end position="882"/>
    </location>
</feature>
<feature type="transmembrane region" description="Helical" evidence="8">
    <location>
        <begin position="697"/>
        <end position="720"/>
    </location>
</feature>
<evidence type="ECO:0008006" key="14">
    <source>
        <dbReference type="Google" id="ProtNLM"/>
    </source>
</evidence>
<feature type="domain" description="CSC1/OSCA1-like N-terminal transmembrane" evidence="10">
    <location>
        <begin position="63"/>
        <end position="184"/>
    </location>
</feature>
<dbReference type="GO" id="GO:0005886">
    <property type="term" value="C:plasma membrane"/>
    <property type="evidence" value="ECO:0007669"/>
    <property type="project" value="TreeGrafter"/>
</dbReference>
<feature type="transmembrane region" description="Helical" evidence="8">
    <location>
        <begin position="16"/>
        <end position="37"/>
    </location>
</feature>
<accession>A0A4Y7U0V2</accession>
<feature type="transmembrane region" description="Helical" evidence="8">
    <location>
        <begin position="656"/>
        <end position="676"/>
    </location>
</feature>
<keyword evidence="4 8" id="KW-0812">Transmembrane</keyword>
<dbReference type="Pfam" id="PF02714">
    <property type="entry name" value="RSN1_7TM"/>
    <property type="match status" value="1"/>
</dbReference>
<comment type="subcellular location">
    <subcellularLocation>
        <location evidence="1">Membrane</location>
        <topology evidence="1">Multi-pass membrane protein</topology>
    </subcellularLocation>
</comment>
<dbReference type="OrthoDB" id="1689567at2759"/>
<keyword evidence="13" id="KW-1185">Reference proteome</keyword>
<dbReference type="InterPro" id="IPR045122">
    <property type="entry name" value="Csc1-like"/>
</dbReference>
<feature type="transmembrane region" description="Helical" evidence="8">
    <location>
        <begin position="165"/>
        <end position="184"/>
    </location>
</feature>
<proteinExistence type="inferred from homology"/>
<dbReference type="InterPro" id="IPR027815">
    <property type="entry name" value="CSC1/OSCA1-like_cyt"/>
</dbReference>
<gene>
    <name evidence="12" type="ORF">FA13DRAFT_1751086</name>
</gene>
<dbReference type="Pfam" id="PF13967">
    <property type="entry name" value="RSN1_TM"/>
    <property type="match status" value="1"/>
</dbReference>
<keyword evidence="5 8" id="KW-1133">Transmembrane helix</keyword>
<sequence>MGDIQTRPFSKNYSGLINQTVVGIGITVLCVGGQELMKRVRRRGKPRPTTAGLGSRESWEFGYLYQGRSWARMPSPPSPAGWTLSWVKQVVRFKEDEMHALRGVDATLYVRFLRGCFWWALLHSLSTFPILFPIHVRFSSDEVPPKSMTRASISSLVETETGLSLLWIHMCLLFWITLTWIATLRRSSSENLESVDPKVYPHPHPQYAFQEVPSLDSKHPNRGLRLRTVMVSNVPHSLRDEKELKEYFEYWLSRKIEKPSIGVTSSVQPGLINKTVTFVFNRAKKLPGKIQDALPTSAKDEDRTSDERDKEKVETQEKPVVEKVVIARKMTELASLLERREEILRLLETAHIKLANKALEDVKEAMVRKKCSKPLVHHRSTKAAEQARKRISRTVPDPEEGPSEPMPEEERMEKLVEVLGPFVREFGMLDEGKKKQSFSAHMFKGIRRESDDSSSSDTNTLDSSYPPFSDKRKADARNCRDTVWDALLSLPRSTLEAYQPLIKLGYLFRGRVVPTIDYYTAKYNLLTDMITQNRAKAIADYDPTSTAFVTFADTADARRACKYLAVHPKNPLTCLVTMAPEYQDIDWIRVMKSSFRVEFVKDWIVNVGVWGFTLFWLFPVSLLVGLVSIQNISLFWPALKRYLDRHPWQSEVIQSFLPTLLVALLALLIPLILLLIAKKAHTITTLSALHDLIMTRYYKFLIVNVLVFFCVGTTVMQSILQSLKNVAGMKLIEIIATSFPSAGPFYAGWCTCSPLSPALVYVFCSAVSFRFQLTFNQLPLIMYPSTSRQVTPRKRTVGVRPRTLNFYYWLPNHMLVIHVLLMFSALNPFVLPFGTLYFFVQAGVIKNQLIHVYAKHYEGNGKTLLIRIVRYSLDGLTLTLVVFLAYMVVLKKSANVGICAFLMVFTVLVKLALTRMCRARFELDDIAEAEAVSNQATDHTSDSDVVPDVNDVEHGTIHERRSLIHSSRRKAVLTWKVPAWINFSYSTIRQRPNFHKDRRKPIPFDRDDKTSSRFSMSPPQRARTRSARNDFGHDISWQKRPMASPVQRSESPTAERNIGHSGPITPHPAPLPWDDQETADLPYDNPYYTRRIDNALWLPRDPVNVLDLDDTVDMKVSITVRVQPGQLGMWLGTGESASPQQIAIADSSESGPGEMSTSPLSLPVSYTSLPEVDGTEEIDLPATIKQRVQANERGIEQTTRPRRSTVSHGSSMRSSDLPTLRLVAKRRPSALTLDPTMHSVSGDGLSPPVLRPRSASAISNLQLPPLLNSNKSSGTHSQDSGLRPDAHAQAELIAAVETSSKVSLAPSKMGRKRQALLDRLQDEQAEATQPTSTRSWLLSWMFRRTE</sequence>
<feature type="region of interest" description="Disordered" evidence="7">
    <location>
        <begin position="1264"/>
        <end position="1283"/>
    </location>
</feature>
<dbReference type="EMBL" id="QPFP01000001">
    <property type="protein sequence ID" value="TEB39881.1"/>
    <property type="molecule type" value="Genomic_DNA"/>
</dbReference>
<feature type="transmembrane region" description="Helical" evidence="8">
    <location>
        <begin position="894"/>
        <end position="913"/>
    </location>
</feature>
<dbReference type="InterPro" id="IPR032880">
    <property type="entry name" value="CSC1/OSCA1-like_N"/>
</dbReference>
<feature type="compositionally biased region" description="Polar residues" evidence="7">
    <location>
        <begin position="1206"/>
        <end position="1217"/>
    </location>
</feature>
<evidence type="ECO:0000256" key="8">
    <source>
        <dbReference type="SAM" id="Phobius"/>
    </source>
</evidence>
<feature type="transmembrane region" description="Helical" evidence="8">
    <location>
        <begin position="116"/>
        <end position="136"/>
    </location>
</feature>
<evidence type="ECO:0000256" key="5">
    <source>
        <dbReference type="ARBA" id="ARBA00022989"/>
    </source>
</evidence>
<protein>
    <recommendedName>
        <fullName evidence="14">DUF221-domain-containing protein</fullName>
    </recommendedName>
</protein>
<feature type="region of interest" description="Disordered" evidence="7">
    <location>
        <begin position="447"/>
        <end position="473"/>
    </location>
</feature>
<evidence type="ECO:0000313" key="13">
    <source>
        <dbReference type="Proteomes" id="UP000298030"/>
    </source>
</evidence>
<feature type="transmembrane region" description="Helical" evidence="8">
    <location>
        <begin position="603"/>
        <end position="636"/>
    </location>
</feature>
<dbReference type="Pfam" id="PF14703">
    <property type="entry name" value="PHM7_cyt"/>
    <property type="match status" value="1"/>
</dbReference>
<feature type="region of interest" description="Disordered" evidence="7">
    <location>
        <begin position="291"/>
        <end position="316"/>
    </location>
</feature>
<evidence type="ECO:0000313" key="12">
    <source>
        <dbReference type="EMBL" id="TEB39881.1"/>
    </source>
</evidence>
<evidence type="ECO:0000259" key="9">
    <source>
        <dbReference type="Pfam" id="PF02714"/>
    </source>
</evidence>
<evidence type="ECO:0000256" key="4">
    <source>
        <dbReference type="ARBA" id="ARBA00022692"/>
    </source>
</evidence>